<reference evidence="2" key="1">
    <citation type="journal article" date="2012" name="Genome Biol. Evol.">
        <title>The Oxytricha trifallax Mitochondrial Genome.</title>
        <authorList>
            <person name="Swart E.C."/>
            <person name="Nowacki M."/>
            <person name="Shum J."/>
            <person name="Stiles H."/>
            <person name="Higgins B.P."/>
            <person name="Doak T.G."/>
            <person name="Schotanus K."/>
            <person name="Magrini V.J."/>
            <person name="Minx P."/>
            <person name="Mardis E.R."/>
            <person name="Landweber L.F."/>
        </authorList>
    </citation>
    <scope>NUCLEOTIDE SEQUENCE</scope>
</reference>
<evidence type="ECO:0000256" key="1">
    <source>
        <dbReference type="SAM" id="Phobius"/>
    </source>
</evidence>
<organism evidence="2">
    <name type="scientific">Oxytricha trifallax</name>
    <dbReference type="NCBI Taxonomy" id="1172189"/>
    <lineage>
        <taxon>Eukaryota</taxon>
        <taxon>Sar</taxon>
        <taxon>Alveolata</taxon>
        <taxon>Ciliophora</taxon>
        <taxon>Intramacronucleata</taxon>
        <taxon>Spirotrichea</taxon>
        <taxon>Stichotrichia</taxon>
        <taxon>Sporadotrichida</taxon>
        <taxon>Oxytrichidae</taxon>
        <taxon>Oxytrichinae</taxon>
        <taxon>Oxytricha</taxon>
    </lineage>
</organism>
<feature type="transmembrane region" description="Helical" evidence="1">
    <location>
        <begin position="188"/>
        <end position="213"/>
    </location>
</feature>
<name>G9HRE8_9SPIT</name>
<accession>G9HRE8</accession>
<feature type="transmembrane region" description="Helical" evidence="1">
    <location>
        <begin position="40"/>
        <end position="57"/>
    </location>
</feature>
<geneLocation type="mitochondrion" evidence="2"/>
<proteinExistence type="predicted"/>
<dbReference type="EMBL" id="JN383843">
    <property type="protein sequence ID" value="AEV66660.1"/>
    <property type="molecule type" value="Genomic_DNA"/>
</dbReference>
<feature type="transmembrane region" description="Helical" evidence="1">
    <location>
        <begin position="156"/>
        <end position="176"/>
    </location>
</feature>
<keyword evidence="1" id="KW-0812">Transmembrane</keyword>
<gene>
    <name evidence="2" type="primary">orf547</name>
</gene>
<feature type="transmembrane region" description="Helical" evidence="1">
    <location>
        <begin position="111"/>
        <end position="136"/>
    </location>
</feature>
<keyword evidence="2" id="KW-0496">Mitochondrion</keyword>
<feature type="transmembrane region" description="Helical" evidence="1">
    <location>
        <begin position="267"/>
        <end position="291"/>
    </location>
</feature>
<dbReference type="AlphaFoldDB" id="G9HRE8"/>
<sequence>MFILKKSFIYGLLKKINFNFNLLSLSKYLFLFYKKTIGEGFFYIRGLVLIFFLDASFTDDEPLWEPIEWSLVQTWLLFIFIIAWIAENLITSRFGSYTGRDKRVWFSWYKTFWWIEVWYAVSYGAAAMFVIVPFYYELTYTVSFIFSWWNWCNSSFFFKFISIYSVIITLALIFQLSIKWLSWKKQFFMVLIINFFLLYLLYTHFITTFFAYFTDPVWYQKTRVIDYIQLSHEPLKWGWGPSKRDHFTYHKTSTVFWFKNDGPFAEAFLMLNMFFFYLYFLLIYIDLFFYVESIQQKKLPSLSLLFAYLL</sequence>
<evidence type="ECO:0000313" key="2">
    <source>
        <dbReference type="EMBL" id="AEV66660.1"/>
    </source>
</evidence>
<protein>
    <submittedName>
        <fullName evidence="2">Uncharacterized protein</fullName>
    </submittedName>
</protein>
<keyword evidence="1" id="KW-0472">Membrane</keyword>
<feature type="transmembrane region" description="Helical" evidence="1">
    <location>
        <begin position="69"/>
        <end position="90"/>
    </location>
</feature>
<keyword evidence="1" id="KW-1133">Transmembrane helix</keyword>